<keyword evidence="4" id="KW-0904">Protein phosphatase</keyword>
<dbReference type="PANTHER" id="PTHR39181">
    <property type="entry name" value="TYROSINE-PROTEIN PHOSPHATASE YWQE"/>
    <property type="match status" value="1"/>
</dbReference>
<dbReference type="EC" id="3.1.3.48" evidence="2"/>
<dbReference type="Proteomes" id="UP000007177">
    <property type="component" value="Chromosome"/>
</dbReference>
<evidence type="ECO:0000256" key="1">
    <source>
        <dbReference type="ARBA" id="ARBA00005750"/>
    </source>
</evidence>
<dbReference type="InterPro" id="IPR016667">
    <property type="entry name" value="Caps_polysacc_synth_CpsB/CapC"/>
</dbReference>
<protein>
    <recommendedName>
        <fullName evidence="2">protein-tyrosine-phosphatase</fullName>
        <ecNumber evidence="2">3.1.3.48</ecNumber>
    </recommendedName>
</protein>
<dbReference type="PIRSF" id="PIRSF016557">
    <property type="entry name" value="Caps_synth_CpsB"/>
    <property type="match status" value="1"/>
</dbReference>
<dbReference type="GO" id="GO:0045227">
    <property type="term" value="P:capsule polysaccharide biosynthetic process"/>
    <property type="evidence" value="ECO:0007669"/>
    <property type="project" value="UniProtKB-UniPathway"/>
</dbReference>
<comment type="similarity">
    <text evidence="1">Belongs to the metallo-dependent hydrolases superfamily. CpsB/CapC family.</text>
</comment>
<comment type="catalytic activity">
    <reaction evidence="5">
        <text>O-phospho-L-tyrosyl-[protein] + H2O = L-tyrosyl-[protein] + phosphate</text>
        <dbReference type="Rhea" id="RHEA:10684"/>
        <dbReference type="Rhea" id="RHEA-COMP:10136"/>
        <dbReference type="Rhea" id="RHEA-COMP:20101"/>
        <dbReference type="ChEBI" id="CHEBI:15377"/>
        <dbReference type="ChEBI" id="CHEBI:43474"/>
        <dbReference type="ChEBI" id="CHEBI:46858"/>
        <dbReference type="ChEBI" id="CHEBI:61978"/>
        <dbReference type="EC" id="3.1.3.48"/>
    </reaction>
</comment>
<dbReference type="Gene3D" id="3.20.20.140">
    <property type="entry name" value="Metal-dependent hydrolases"/>
    <property type="match status" value="1"/>
</dbReference>
<reference evidence="7" key="1">
    <citation type="submission" date="2011-07" db="EMBL/GenBank/DDBJ databases">
        <title>Complete genome sequence of Acetobacterium woodii.</title>
        <authorList>
            <person name="Poehlein A."/>
            <person name="Schmidt S."/>
            <person name="Kaster A.-K."/>
            <person name="Goenrich M."/>
            <person name="Vollmers J."/>
            <person name="Thuermer A."/>
            <person name="Gottschalk G."/>
            <person name="Thauer R.K."/>
            <person name="Daniel R."/>
            <person name="Mueller V."/>
        </authorList>
    </citation>
    <scope>NUCLEOTIDE SEQUENCE [LARGE SCALE GENOMIC DNA]</scope>
    <source>
        <strain evidence="7">ATCC 29683 / DSM 1030 / JCM 2381 / KCTC 1655 / WB1</strain>
    </source>
</reference>
<gene>
    <name evidence="6" type="primary">capC</name>
    <name evidence="6" type="ordered locus">Awo_c20880</name>
</gene>
<dbReference type="eggNOG" id="COG4464">
    <property type="taxonomic scope" value="Bacteria"/>
</dbReference>
<dbReference type="InterPro" id="IPR032466">
    <property type="entry name" value="Metal_Hydrolase"/>
</dbReference>
<keyword evidence="3 6" id="KW-0378">Hydrolase</keyword>
<dbReference type="GO" id="GO:0030145">
    <property type="term" value="F:manganese ion binding"/>
    <property type="evidence" value="ECO:0007669"/>
    <property type="project" value="InterPro"/>
</dbReference>
<keyword evidence="7" id="KW-1185">Reference proteome</keyword>
<dbReference type="GO" id="GO:0004725">
    <property type="term" value="F:protein tyrosine phosphatase activity"/>
    <property type="evidence" value="ECO:0007669"/>
    <property type="project" value="UniProtKB-EC"/>
</dbReference>
<evidence type="ECO:0000313" key="6">
    <source>
        <dbReference type="EMBL" id="AFA48864.1"/>
    </source>
</evidence>
<accession>H6LKS2</accession>
<dbReference type="Pfam" id="PF19567">
    <property type="entry name" value="CpsB_CapC"/>
    <property type="match status" value="1"/>
</dbReference>
<dbReference type="EMBL" id="CP002987">
    <property type="protein sequence ID" value="AFA48864.1"/>
    <property type="molecule type" value="Genomic_DNA"/>
</dbReference>
<evidence type="ECO:0000313" key="7">
    <source>
        <dbReference type="Proteomes" id="UP000007177"/>
    </source>
</evidence>
<dbReference type="STRING" id="931626.Awo_c20880"/>
<evidence type="ECO:0000256" key="5">
    <source>
        <dbReference type="ARBA" id="ARBA00051722"/>
    </source>
</evidence>
<evidence type="ECO:0000256" key="3">
    <source>
        <dbReference type="ARBA" id="ARBA00022801"/>
    </source>
</evidence>
<organism evidence="6 7">
    <name type="scientific">Acetobacterium woodii (strain ATCC 29683 / DSM 1030 / JCM 2381 / KCTC 1655 / WB1)</name>
    <dbReference type="NCBI Taxonomy" id="931626"/>
    <lineage>
        <taxon>Bacteria</taxon>
        <taxon>Bacillati</taxon>
        <taxon>Bacillota</taxon>
        <taxon>Clostridia</taxon>
        <taxon>Eubacteriales</taxon>
        <taxon>Eubacteriaceae</taxon>
        <taxon>Acetobacterium</taxon>
    </lineage>
</organism>
<dbReference type="SUPFAM" id="SSF51556">
    <property type="entry name" value="Metallo-dependent hydrolases"/>
    <property type="match status" value="1"/>
</dbReference>
<dbReference type="HOGENOM" id="CLU_085966_1_0_9"/>
<evidence type="ECO:0000256" key="2">
    <source>
        <dbReference type="ARBA" id="ARBA00013064"/>
    </source>
</evidence>
<dbReference type="KEGG" id="awo:Awo_c20880"/>
<dbReference type="AlphaFoldDB" id="H6LKS2"/>
<dbReference type="UniPathway" id="UPA00934"/>
<dbReference type="PANTHER" id="PTHR39181:SF1">
    <property type="entry name" value="TYROSINE-PROTEIN PHOSPHATASE YWQE"/>
    <property type="match status" value="1"/>
</dbReference>
<proteinExistence type="inferred from homology"/>
<evidence type="ECO:0000256" key="4">
    <source>
        <dbReference type="ARBA" id="ARBA00022912"/>
    </source>
</evidence>
<name>H6LKS2_ACEWD</name>
<reference evidence="6 7" key="2">
    <citation type="journal article" date="2012" name="PLoS ONE">
        <title>An ancient pathway combining carbon dioxide fixation with the generation and utilization of a sodium ion gradient for ATP synthesis.</title>
        <authorList>
            <person name="Poehlein A."/>
            <person name="Schmidt S."/>
            <person name="Kaster A.K."/>
            <person name="Goenrich M."/>
            <person name="Vollmers J."/>
            <person name="Thurmer A."/>
            <person name="Bertsch J."/>
            <person name="Schuchmann K."/>
            <person name="Voigt B."/>
            <person name="Hecker M."/>
            <person name="Daniel R."/>
            <person name="Thauer R.K."/>
            <person name="Gottschalk G."/>
            <person name="Muller V."/>
        </authorList>
    </citation>
    <scope>NUCLEOTIDE SEQUENCE [LARGE SCALE GENOMIC DNA]</scope>
    <source>
        <strain evidence="7">ATCC 29683 / DSM 1030 / JCM 2381 / KCTC 1655 / WB1</strain>
    </source>
</reference>
<sequence>MKRGLELIDTHIHLLPGVDDGAKDMDIAIQMLQIAMNDGVNEMVLTPHFNIPIYSNQKVIEQYLQLKAYISTAQIDFKIHLGNEIYLSEEDVEGVKKGMAFTMGNTRYVLLELPIHQFYPFHEIMIQDLQKRGYKILLAHVERYDIFKKEPEKLKELIRYGSYGQITSQYIMNKKTRKRALQLIKNGLIHIVASDGHGIEWRPPVMKMAYDIVSETFGKDCAQILFLDNPKLMIENMELATINIKKVKRFHFF</sequence>